<dbReference type="RefSeq" id="WP_239679591.1">
    <property type="nucleotide sequence ID" value="NZ_CP070499.1"/>
</dbReference>
<gene>
    <name evidence="1" type="ORF">JQS43_18545</name>
</gene>
<reference evidence="1" key="1">
    <citation type="submission" date="2021-02" db="EMBL/GenBank/DDBJ databases">
        <title>Natrosporangium hydrolyticum gen. nov., sp. nov, a haloalkaliphilic actinobacterium from a soda solonchak soil.</title>
        <authorList>
            <person name="Sorokin D.Y."/>
            <person name="Khijniak T.V."/>
            <person name="Zakharycheva A.P."/>
            <person name="Boueva O.V."/>
            <person name="Ariskina E.V."/>
            <person name="Hahnke R.L."/>
            <person name="Bunk B."/>
            <person name="Sproer C."/>
            <person name="Schumann P."/>
            <person name="Evtushenko L.I."/>
            <person name="Kublanov I.V."/>
        </authorList>
    </citation>
    <scope>NUCLEOTIDE SEQUENCE</scope>
    <source>
        <strain evidence="1">DSM 106523</strain>
    </source>
</reference>
<proteinExistence type="predicted"/>
<evidence type="ECO:0008006" key="3">
    <source>
        <dbReference type="Google" id="ProtNLM"/>
    </source>
</evidence>
<sequence>MAAVTAAVVLTQVALGGGSGDVVDASGLPATVDSADGSATIPDEGPVGRGEMLYQCRECDVMLVLDSGEQLALTEDLGFGALTAFSLSPDGRWLAHGGPGGTVVRDLIGEERHFVAAPLGPVVWSGESRWLLLVEFGSGDAPAGYFLVDTDDGSLVEAAVIADHDYVAVLPGGELIALDRMVGAEEPVAVVHGEVVVPGREATSSLVIDAEDWLEPGETLVEAGQLGGVQFVLDPAGEGAYLSVFTGTSPVALLRVTLAGEVTDRVSLAFPSERGWWALEGQLDGQLVVSRAHIPEPRSFARTLYAVLPDGELQELTIVSGADMLRLPGTGAFGGSML</sequence>
<protein>
    <recommendedName>
        <fullName evidence="3">WD40 repeat domain-containing protein</fullName>
    </recommendedName>
</protein>
<dbReference type="AlphaFoldDB" id="A0A895YS00"/>
<evidence type="ECO:0000313" key="1">
    <source>
        <dbReference type="EMBL" id="QSB17586.1"/>
    </source>
</evidence>
<keyword evidence="2" id="KW-1185">Reference proteome</keyword>
<accession>A0A895YS00</accession>
<organism evidence="1 2">
    <name type="scientific">Natronosporangium hydrolyticum</name>
    <dbReference type="NCBI Taxonomy" id="2811111"/>
    <lineage>
        <taxon>Bacteria</taxon>
        <taxon>Bacillati</taxon>
        <taxon>Actinomycetota</taxon>
        <taxon>Actinomycetes</taxon>
        <taxon>Micromonosporales</taxon>
        <taxon>Micromonosporaceae</taxon>
        <taxon>Natronosporangium</taxon>
    </lineage>
</organism>
<name>A0A895YS00_9ACTN</name>
<dbReference type="EMBL" id="CP070499">
    <property type="protein sequence ID" value="QSB17586.1"/>
    <property type="molecule type" value="Genomic_DNA"/>
</dbReference>
<dbReference type="Proteomes" id="UP000662857">
    <property type="component" value="Chromosome"/>
</dbReference>
<dbReference type="SUPFAM" id="SSF82171">
    <property type="entry name" value="DPP6 N-terminal domain-like"/>
    <property type="match status" value="1"/>
</dbReference>
<evidence type="ECO:0000313" key="2">
    <source>
        <dbReference type="Proteomes" id="UP000662857"/>
    </source>
</evidence>
<dbReference type="KEGG" id="nhy:JQS43_18545"/>